<evidence type="ECO:0000313" key="4">
    <source>
        <dbReference type="Proteomes" id="UP001149314"/>
    </source>
</evidence>
<gene>
    <name evidence="3" type="ORF">OEZ79_07565</name>
</gene>
<proteinExistence type="predicted"/>
<dbReference type="Pfam" id="PF05488">
    <property type="entry name" value="PAAR_motif"/>
    <property type="match status" value="1"/>
</dbReference>
<dbReference type="EMBL" id="JAOURS010000006">
    <property type="protein sequence ID" value="MDC6638092.1"/>
    <property type="molecule type" value="Genomic_DNA"/>
</dbReference>
<feature type="compositionally biased region" description="Polar residues" evidence="1">
    <location>
        <begin position="122"/>
        <end position="131"/>
    </location>
</feature>
<dbReference type="InterPro" id="IPR018712">
    <property type="entry name" value="Tle1-like_cat"/>
</dbReference>
<dbReference type="InterPro" id="IPR008727">
    <property type="entry name" value="PAAR_motif"/>
</dbReference>
<dbReference type="PANTHER" id="PTHR33840:SF1">
    <property type="entry name" value="TLE1 PHOSPHOLIPASE DOMAIN-CONTAINING PROTEIN"/>
    <property type="match status" value="1"/>
</dbReference>
<dbReference type="Pfam" id="PF09994">
    <property type="entry name" value="T6SS_Tle1-like_cat"/>
    <property type="match status" value="1"/>
</dbReference>
<name>A0A9X4BC83_9ENTR</name>
<evidence type="ECO:0000259" key="2">
    <source>
        <dbReference type="Pfam" id="PF09994"/>
    </source>
</evidence>
<evidence type="ECO:0000313" key="3">
    <source>
        <dbReference type="EMBL" id="MDC6638092.1"/>
    </source>
</evidence>
<sequence>MAIGYFIRLGDKTSCGGTVLSASQHHSFGCAATARNGDKVSCGIDRKVYHIAGGIPNYFIHGVAAAGTLHSRSTCPCRARLITSFPNAVYWSGEDKRVNTVAGAPVNAGEPEQHAQAARKNSAATSDNVSNPAKEEKREITLTLGVFFDGTGNNAINTNNMVKACIAERYELDNIDAGAILGKCAREGMGVSGVGAISYTWYYTNVHWLRTLYKQSISGSDSDIQQAIYIDGIGTEAGKPDSMIGQGLGISDTGVIAKTDKAIKCLVKNISNAIEDIKSKISDSELVIQALEFDIFGFSRGAAASRHFANRIHSEDPAIIAAIREGVQGTEFKGTPVGKIRFIGIFDTVAAIGTPLNGLNPHSADTGEVNLVLRPGVADKVFHITAAHECRFNFALNSVKPAWPELALPGVHSDIGGGYLPAVEENLFLSRPETDTVPLRQSGEQTRGYHQTRKQLDKLDACPAVAPIMRTSDISVETWFDDRMPPDRYGEPQKRSYAALTLRNRIIRNDWSKVALRVMYDAAQEAGVMFDEIQEDDNFNVPDELNSLCAKALEMGKAVRSDQSSGTFSQDEIDTIARRYIHCSANWNAIVADTKGFTQGGASAAEIIGFLDRPDENWQRTLYDMDGKKI</sequence>
<protein>
    <submittedName>
        <fullName evidence="3">DUF2235 domain-containing protein</fullName>
    </submittedName>
</protein>
<evidence type="ECO:0000256" key="1">
    <source>
        <dbReference type="SAM" id="MobiDB-lite"/>
    </source>
</evidence>
<dbReference type="Proteomes" id="UP001149314">
    <property type="component" value="Unassembled WGS sequence"/>
</dbReference>
<feature type="region of interest" description="Disordered" evidence="1">
    <location>
        <begin position="109"/>
        <end position="136"/>
    </location>
</feature>
<dbReference type="AlphaFoldDB" id="A0A9X4BC83"/>
<feature type="domain" description="T6SS Phospholipase effector Tle1-like catalytic" evidence="2">
    <location>
        <begin position="333"/>
        <end position="423"/>
    </location>
</feature>
<dbReference type="CDD" id="cd14744">
    <property type="entry name" value="PAAR_CT_2"/>
    <property type="match status" value="1"/>
</dbReference>
<accession>A0A9X4BC83</accession>
<reference evidence="3" key="1">
    <citation type="journal article" date="2023" name="Genes Genomics">
        <title>Genomic insights of Leclercia adecarboxylata strains linked to an outbreak in public hospitals in Mexico.</title>
        <authorList>
            <person name="Barrios-Villa E."/>
            <person name="Pacheco-Flores B."/>
            <person name="Lozano-Zarain P."/>
            <person name="Del Campo-Ortega R."/>
            <person name="de Jesus Ascencio-Montiel I."/>
            <person name="Gonzalez-Leon M."/>
            <person name="Camorlinga-Ponce M."/>
            <person name="Gaytan Cervantes F.J."/>
            <person name="Gonzalez Torres C."/>
            <person name="Aguilar E."/>
            <person name="Gonzalez Ibarra J."/>
            <person name="Torres Lopez F.J."/>
            <person name="Rosas-Vargas H."/>
            <person name="Gonzalez-Bonilla C.R."/>
            <person name="Del Carmen Rocha-Gracia R."/>
        </authorList>
    </citation>
    <scope>NUCLEOTIDE SEQUENCE</scope>
    <source>
        <strain evidence="3">Lac40</strain>
    </source>
</reference>
<dbReference type="PANTHER" id="PTHR33840">
    <property type="match status" value="1"/>
</dbReference>
<organism evidence="3 4">
    <name type="scientific">Leclercia adecarboxylata</name>
    <dbReference type="NCBI Taxonomy" id="83655"/>
    <lineage>
        <taxon>Bacteria</taxon>
        <taxon>Pseudomonadati</taxon>
        <taxon>Pseudomonadota</taxon>
        <taxon>Gammaproteobacteria</taxon>
        <taxon>Enterobacterales</taxon>
        <taxon>Enterobacteriaceae</taxon>
        <taxon>Leclercia</taxon>
    </lineage>
</organism>
<dbReference type="RefSeq" id="WP_191152667.1">
    <property type="nucleotide sequence ID" value="NZ_CP060824.1"/>
</dbReference>
<comment type="caution">
    <text evidence="3">The sequence shown here is derived from an EMBL/GenBank/DDBJ whole genome shotgun (WGS) entry which is preliminary data.</text>
</comment>